<keyword evidence="3" id="KW-1185">Reference proteome</keyword>
<sequence>MEDIICVSSGSDDDDSDLEVISSYNEEKEDAVPFIRAQWLPVTPVLIDITGHNFTSPWRRCSRKDTCSSLEVIDLSEDNPPDDIDVQKPSPTLPSVESRGMKVRATPASFGKAQESQSQTSVGKDVANSGCFVGSSVQSVASKSLSQKNTLKDVLQRTEDYLHQDTNCNSSLPSEQLSWDKSLEHCRSNDKSKNPFKYESEVLKDSIADVSQNTKDTQLSTPAVCSIEADQEDNLDSLQKWEDAVLSPYNLDSPYYCPSEVDAYIFSDSSNKSEDNNHLFTYNSQQSFQTSELPSATHTASVSNALSLKEDGETMNISKNEDLHTQVHPKPSSPSIPTSSRASPPWSPELLSRHSKPNSPTSTEILASDTAARSPDQSTLSSPSSLIISQSSSPKFPERTEQKRNDLEAGSLESPPIRFWETSSDDGNENVLDNVESDLSENNTEDGQHICLTRYKKFNQCMSGMVPHMDDDEEDEHYGPAEPLCRQSLSLVYSTIEENYPEGTLQLLFDLIQPRYYPPVDITTHLLRGILLNPQSPDVFVIEAYDLLMKTQRYHPVHASTVPWDWELMKSVMKEQDDTRRLRTEVQYLLLQYVLQVLEDDFHFNLRSQCLHQSVAKKMLSCGNETIGQVKDIISWLMNAAKESVNHSKDVEYPKKEDNYLKIVLSLQRMLTLALEVDTNPTYNSEKISVELFNCLNTMNSCRQIRLLLLRTLDSKLLRCELLTRLLGETSQPISLNLLLHYLKSSTLATDPSDGAEKWRKWDELLQLLWMLMLSYEEVVTGHLRCPITKRSDKRDAPIWTPEDRVKCSAVQEATGAFLSRAADDIGHALPVEMQDLLSQLQEHITDMPSVTSSH</sequence>
<evidence type="ECO:0000313" key="3">
    <source>
        <dbReference type="Proteomes" id="UP000472260"/>
    </source>
</evidence>
<evidence type="ECO:0000313" key="2">
    <source>
        <dbReference type="Ensembl" id="ENSSANP00000084646.1"/>
    </source>
</evidence>
<dbReference type="Ensembl" id="ENSSANT00000089964.1">
    <property type="protein sequence ID" value="ENSSANP00000084646.1"/>
    <property type="gene ID" value="ENSSANG00000042014.1"/>
</dbReference>
<protein>
    <submittedName>
        <fullName evidence="2">SUMO-interacting motif-containing protein 1-like</fullName>
    </submittedName>
</protein>
<accession>A0A671RMN1</accession>
<evidence type="ECO:0000256" key="1">
    <source>
        <dbReference type="SAM" id="MobiDB-lite"/>
    </source>
</evidence>
<feature type="region of interest" description="Disordered" evidence="1">
    <location>
        <begin position="321"/>
        <end position="433"/>
    </location>
</feature>
<dbReference type="PANTHER" id="PTHR23187">
    <property type="entry name" value="FLJ44216 PROTEIN-RELATED"/>
    <property type="match status" value="1"/>
</dbReference>
<organism evidence="2 3">
    <name type="scientific">Sinocyclocheilus anshuiensis</name>
    <dbReference type="NCBI Taxonomy" id="1608454"/>
    <lineage>
        <taxon>Eukaryota</taxon>
        <taxon>Metazoa</taxon>
        <taxon>Chordata</taxon>
        <taxon>Craniata</taxon>
        <taxon>Vertebrata</taxon>
        <taxon>Euteleostomi</taxon>
        <taxon>Actinopterygii</taxon>
        <taxon>Neopterygii</taxon>
        <taxon>Teleostei</taxon>
        <taxon>Ostariophysi</taxon>
        <taxon>Cypriniformes</taxon>
        <taxon>Cyprinidae</taxon>
        <taxon>Cyprininae</taxon>
        <taxon>Sinocyclocheilus</taxon>
    </lineage>
</organism>
<dbReference type="KEGG" id="sanh:107680631"/>
<dbReference type="GO" id="GO:0032184">
    <property type="term" value="F:SUMO polymer binding"/>
    <property type="evidence" value="ECO:0007669"/>
    <property type="project" value="TreeGrafter"/>
</dbReference>
<dbReference type="PANTHER" id="PTHR23187:SF3">
    <property type="entry name" value="SUMO-INTERACTING MOTIF-CONTAINING PROTEIN 1"/>
    <property type="match status" value="1"/>
</dbReference>
<feature type="compositionally biased region" description="Low complexity" evidence="1">
    <location>
        <begin position="329"/>
        <end position="344"/>
    </location>
</feature>
<name>A0A671RMN1_9TELE</name>
<dbReference type="InterPro" id="IPR052119">
    <property type="entry name" value="ElonginBC-PRC2_ViralRestrict"/>
</dbReference>
<gene>
    <name evidence="2" type="primary">LOC107680631</name>
</gene>
<reference evidence="2" key="2">
    <citation type="submission" date="2025-09" db="UniProtKB">
        <authorList>
            <consortium name="Ensembl"/>
        </authorList>
    </citation>
    <scope>IDENTIFICATION</scope>
</reference>
<dbReference type="Proteomes" id="UP000472260">
    <property type="component" value="Unassembled WGS sequence"/>
</dbReference>
<reference evidence="2" key="1">
    <citation type="submission" date="2025-08" db="UniProtKB">
        <authorList>
            <consortium name="Ensembl"/>
        </authorList>
    </citation>
    <scope>IDENTIFICATION</scope>
</reference>
<dbReference type="OrthoDB" id="6088715at2759"/>
<dbReference type="RefSeq" id="XP_016332108.1">
    <property type="nucleotide sequence ID" value="XM_016476622.1"/>
</dbReference>
<proteinExistence type="predicted"/>
<feature type="compositionally biased region" description="Acidic residues" evidence="1">
    <location>
        <begin position="74"/>
        <end position="84"/>
    </location>
</feature>
<feature type="compositionally biased region" description="Basic and acidic residues" evidence="1">
    <location>
        <begin position="396"/>
        <end position="407"/>
    </location>
</feature>
<dbReference type="AlphaFoldDB" id="A0A671RMN1"/>
<dbReference type="GeneID" id="107680631"/>
<feature type="region of interest" description="Disordered" evidence="1">
    <location>
        <begin position="73"/>
        <end position="99"/>
    </location>
</feature>
<feature type="compositionally biased region" description="Low complexity" evidence="1">
    <location>
        <begin position="374"/>
        <end position="393"/>
    </location>
</feature>